<evidence type="ECO:0000256" key="9">
    <source>
        <dbReference type="RuleBase" id="RU000461"/>
    </source>
</evidence>
<dbReference type="KEGG" id="ela:UCREL1_10794"/>
<evidence type="ECO:0000256" key="5">
    <source>
        <dbReference type="ARBA" id="ARBA00023002"/>
    </source>
</evidence>
<dbReference type="EMBL" id="KB707461">
    <property type="protein sequence ID" value="EMR62269.1"/>
    <property type="molecule type" value="Genomic_DNA"/>
</dbReference>
<evidence type="ECO:0000313" key="11">
    <source>
        <dbReference type="Proteomes" id="UP000012174"/>
    </source>
</evidence>
<evidence type="ECO:0000256" key="6">
    <source>
        <dbReference type="ARBA" id="ARBA00023004"/>
    </source>
</evidence>
<dbReference type="InterPro" id="IPR001128">
    <property type="entry name" value="Cyt_P450"/>
</dbReference>
<dbReference type="OMA" id="MVPERWI"/>
<dbReference type="Proteomes" id="UP000012174">
    <property type="component" value="Unassembled WGS sequence"/>
</dbReference>
<keyword evidence="11" id="KW-1185">Reference proteome</keyword>
<evidence type="ECO:0000256" key="1">
    <source>
        <dbReference type="ARBA" id="ARBA00001971"/>
    </source>
</evidence>
<sequence>MQPHHRVVPAGGGTVNGQFVPGGVTVSIPIYAAARSAQNWARPDDFVPERWMTMGDDDEADPRFRHDARASLQPFSYGPRNCIGKNLAYVEMKIITARLVWHFDLQSETPDDWFEQKVHAIWQKKPLMVKLHPVRRG</sequence>
<keyword evidence="6 8" id="KW-0408">Iron</keyword>
<dbReference type="HOGENOM" id="CLU_001570_5_7_1"/>
<dbReference type="OrthoDB" id="4774865at2759"/>
<dbReference type="AlphaFoldDB" id="M7S830"/>
<dbReference type="InterPro" id="IPR002401">
    <property type="entry name" value="Cyt_P450_E_grp-I"/>
</dbReference>
<keyword evidence="7 9" id="KW-0503">Monooxygenase</keyword>
<dbReference type="STRING" id="1287681.M7S830"/>
<dbReference type="PANTHER" id="PTHR24305">
    <property type="entry name" value="CYTOCHROME P450"/>
    <property type="match status" value="1"/>
</dbReference>
<dbReference type="SUPFAM" id="SSF48264">
    <property type="entry name" value="Cytochrome P450"/>
    <property type="match status" value="1"/>
</dbReference>
<dbReference type="PANTHER" id="PTHR24305:SF29">
    <property type="entry name" value="BENZOATE-PARA-HYDROXYLASE"/>
    <property type="match status" value="1"/>
</dbReference>
<protein>
    <submittedName>
        <fullName evidence="10">Putative averantin oxidoreductase protein</fullName>
    </submittedName>
</protein>
<dbReference type="GO" id="GO:0016705">
    <property type="term" value="F:oxidoreductase activity, acting on paired donors, with incorporation or reduction of molecular oxygen"/>
    <property type="evidence" value="ECO:0007669"/>
    <property type="project" value="InterPro"/>
</dbReference>
<dbReference type="GO" id="GO:0005506">
    <property type="term" value="F:iron ion binding"/>
    <property type="evidence" value="ECO:0007669"/>
    <property type="project" value="InterPro"/>
</dbReference>
<gene>
    <name evidence="10" type="ORF">UCREL1_10794</name>
</gene>
<proteinExistence type="inferred from homology"/>
<evidence type="ECO:0000256" key="4">
    <source>
        <dbReference type="ARBA" id="ARBA00022723"/>
    </source>
</evidence>
<feature type="binding site" description="axial binding residue" evidence="8">
    <location>
        <position position="82"/>
    </location>
    <ligand>
        <name>heme</name>
        <dbReference type="ChEBI" id="CHEBI:30413"/>
    </ligand>
    <ligandPart>
        <name>Fe</name>
        <dbReference type="ChEBI" id="CHEBI:18248"/>
    </ligandPart>
</feature>
<dbReference type="PROSITE" id="PS00086">
    <property type="entry name" value="CYTOCHROME_P450"/>
    <property type="match status" value="1"/>
</dbReference>
<dbReference type="Gene3D" id="1.10.630.10">
    <property type="entry name" value="Cytochrome P450"/>
    <property type="match status" value="1"/>
</dbReference>
<comment type="similarity">
    <text evidence="2 9">Belongs to the cytochrome P450 family.</text>
</comment>
<accession>M7S830</accession>
<reference evidence="11" key="1">
    <citation type="journal article" date="2013" name="Genome Announc.">
        <title>Draft genome sequence of the grapevine dieback fungus Eutypa lata UCR-EL1.</title>
        <authorList>
            <person name="Blanco-Ulate B."/>
            <person name="Rolshausen P.E."/>
            <person name="Cantu D."/>
        </authorList>
    </citation>
    <scope>NUCLEOTIDE SEQUENCE [LARGE SCALE GENOMIC DNA]</scope>
    <source>
        <strain evidence="11">UCR-EL1</strain>
    </source>
</reference>
<dbReference type="PRINTS" id="PR00463">
    <property type="entry name" value="EP450I"/>
</dbReference>
<dbReference type="InterPro" id="IPR017972">
    <property type="entry name" value="Cyt_P450_CS"/>
</dbReference>
<evidence type="ECO:0000256" key="2">
    <source>
        <dbReference type="ARBA" id="ARBA00010617"/>
    </source>
</evidence>
<dbReference type="GO" id="GO:0020037">
    <property type="term" value="F:heme binding"/>
    <property type="evidence" value="ECO:0007669"/>
    <property type="project" value="InterPro"/>
</dbReference>
<dbReference type="GO" id="GO:0004497">
    <property type="term" value="F:monooxygenase activity"/>
    <property type="evidence" value="ECO:0007669"/>
    <property type="project" value="UniProtKB-KW"/>
</dbReference>
<keyword evidence="3 8" id="KW-0349">Heme</keyword>
<name>M7S830_EUTLA</name>
<evidence type="ECO:0000313" key="10">
    <source>
        <dbReference type="EMBL" id="EMR62269.1"/>
    </source>
</evidence>
<evidence type="ECO:0000256" key="8">
    <source>
        <dbReference type="PIRSR" id="PIRSR602401-1"/>
    </source>
</evidence>
<dbReference type="eggNOG" id="KOG0158">
    <property type="taxonomic scope" value="Eukaryota"/>
</dbReference>
<dbReference type="Pfam" id="PF00067">
    <property type="entry name" value="p450"/>
    <property type="match status" value="1"/>
</dbReference>
<keyword evidence="5 9" id="KW-0560">Oxidoreductase</keyword>
<dbReference type="InterPro" id="IPR036396">
    <property type="entry name" value="Cyt_P450_sf"/>
</dbReference>
<keyword evidence="4 8" id="KW-0479">Metal-binding</keyword>
<organism evidence="10 11">
    <name type="scientific">Eutypa lata (strain UCR-EL1)</name>
    <name type="common">Grapevine dieback disease fungus</name>
    <name type="synonym">Eutypa armeniacae</name>
    <dbReference type="NCBI Taxonomy" id="1287681"/>
    <lineage>
        <taxon>Eukaryota</taxon>
        <taxon>Fungi</taxon>
        <taxon>Dikarya</taxon>
        <taxon>Ascomycota</taxon>
        <taxon>Pezizomycotina</taxon>
        <taxon>Sordariomycetes</taxon>
        <taxon>Xylariomycetidae</taxon>
        <taxon>Xylariales</taxon>
        <taxon>Diatrypaceae</taxon>
        <taxon>Eutypa</taxon>
    </lineage>
</organism>
<evidence type="ECO:0000256" key="3">
    <source>
        <dbReference type="ARBA" id="ARBA00022617"/>
    </source>
</evidence>
<evidence type="ECO:0000256" key="7">
    <source>
        <dbReference type="ARBA" id="ARBA00023033"/>
    </source>
</evidence>
<dbReference type="InterPro" id="IPR050121">
    <property type="entry name" value="Cytochrome_P450_monoxygenase"/>
</dbReference>
<comment type="cofactor">
    <cofactor evidence="1 8">
        <name>heme</name>
        <dbReference type="ChEBI" id="CHEBI:30413"/>
    </cofactor>
</comment>